<dbReference type="InterPro" id="IPR032675">
    <property type="entry name" value="LRR_dom_sf"/>
</dbReference>
<sequence>MVLTRSAAKSLRSIVRWLPNEVLSLIMCETRQQDLITLSRTSRLMHNLATPVLYHSIVLCSDVQIALFVKTMEIQVAVARLARYVRRIAFSDPAWDFVLTLLPTLVKRLLAVLRLFNQLESLDFGPFTHRRFTDFLEHARFPNLLKFSHLVEYADTSITSFVQRHHTLTDLTLPTTFGQKTQVGSCVLDLPCLQFFFALIFASADCDLDDGLRLLSPVVELQRIVFLPTTMVLDLELLEAVAVHLPRVEHIFIERKLSPSLTPSITRANAPSFVPNLRKFPELSFLSFSNEPCDPLEHHHLETMSLWTSACKTLCAFKFNGNLWGREPVNGTLLHLNTFDSVDS</sequence>
<dbReference type="EMBL" id="JAWWNJ010000058">
    <property type="protein sequence ID" value="KAK7013730.1"/>
    <property type="molecule type" value="Genomic_DNA"/>
</dbReference>
<evidence type="ECO:0000313" key="2">
    <source>
        <dbReference type="Proteomes" id="UP001362999"/>
    </source>
</evidence>
<protein>
    <recommendedName>
        <fullName evidence="3">F-box domain-containing protein</fullName>
    </recommendedName>
</protein>
<organism evidence="1 2">
    <name type="scientific">Favolaschia claudopus</name>
    <dbReference type="NCBI Taxonomy" id="2862362"/>
    <lineage>
        <taxon>Eukaryota</taxon>
        <taxon>Fungi</taxon>
        <taxon>Dikarya</taxon>
        <taxon>Basidiomycota</taxon>
        <taxon>Agaricomycotina</taxon>
        <taxon>Agaricomycetes</taxon>
        <taxon>Agaricomycetidae</taxon>
        <taxon>Agaricales</taxon>
        <taxon>Marasmiineae</taxon>
        <taxon>Mycenaceae</taxon>
        <taxon>Favolaschia</taxon>
    </lineage>
</organism>
<gene>
    <name evidence="1" type="ORF">R3P38DRAFT_3003768</name>
</gene>
<dbReference type="AlphaFoldDB" id="A0AAW0AKY8"/>
<comment type="caution">
    <text evidence="1">The sequence shown here is derived from an EMBL/GenBank/DDBJ whole genome shotgun (WGS) entry which is preliminary data.</text>
</comment>
<proteinExistence type="predicted"/>
<dbReference type="Proteomes" id="UP001362999">
    <property type="component" value="Unassembled WGS sequence"/>
</dbReference>
<reference evidence="1 2" key="1">
    <citation type="journal article" date="2024" name="J Genomics">
        <title>Draft genome sequencing and assembly of Favolaschia claudopus CIRM-BRFM 2984 isolated from oak limbs.</title>
        <authorList>
            <person name="Navarro D."/>
            <person name="Drula E."/>
            <person name="Chaduli D."/>
            <person name="Cazenave R."/>
            <person name="Ahrendt S."/>
            <person name="Wang J."/>
            <person name="Lipzen A."/>
            <person name="Daum C."/>
            <person name="Barry K."/>
            <person name="Grigoriev I.V."/>
            <person name="Favel A."/>
            <person name="Rosso M.N."/>
            <person name="Martin F."/>
        </authorList>
    </citation>
    <scope>NUCLEOTIDE SEQUENCE [LARGE SCALE GENOMIC DNA]</scope>
    <source>
        <strain evidence="1 2">CIRM-BRFM 2984</strain>
    </source>
</reference>
<keyword evidence="2" id="KW-1185">Reference proteome</keyword>
<evidence type="ECO:0008006" key="3">
    <source>
        <dbReference type="Google" id="ProtNLM"/>
    </source>
</evidence>
<accession>A0AAW0AKY8</accession>
<name>A0AAW0AKY8_9AGAR</name>
<evidence type="ECO:0000313" key="1">
    <source>
        <dbReference type="EMBL" id="KAK7013730.1"/>
    </source>
</evidence>
<dbReference type="Gene3D" id="3.80.10.10">
    <property type="entry name" value="Ribonuclease Inhibitor"/>
    <property type="match status" value="1"/>
</dbReference>